<dbReference type="AlphaFoldDB" id="C6LJV5"/>
<dbReference type="InterPro" id="IPR040789">
    <property type="entry name" value="LPD11"/>
</dbReference>
<organism evidence="2 3">
    <name type="scientific">Marvinbryantia formatexigens DSM 14469</name>
    <dbReference type="NCBI Taxonomy" id="478749"/>
    <lineage>
        <taxon>Bacteria</taxon>
        <taxon>Bacillati</taxon>
        <taxon>Bacillota</taxon>
        <taxon>Clostridia</taxon>
        <taxon>Lachnospirales</taxon>
        <taxon>Lachnospiraceae</taxon>
        <taxon>Marvinbryantia</taxon>
    </lineage>
</organism>
<gene>
    <name evidence="2" type="ORF">BRYFOR_08942</name>
</gene>
<feature type="domain" description="Large polyvalent protein-associated" evidence="1">
    <location>
        <begin position="21"/>
        <end position="87"/>
    </location>
</feature>
<dbReference type="EMBL" id="ACCL02000022">
    <property type="protein sequence ID" value="EET59033.1"/>
    <property type="molecule type" value="Genomic_DNA"/>
</dbReference>
<proteinExistence type="predicted"/>
<comment type="caution">
    <text evidence="2">The sequence shown here is derived from an EMBL/GenBank/DDBJ whole genome shotgun (WGS) entry which is preliminary data.</text>
</comment>
<keyword evidence="3" id="KW-1185">Reference proteome</keyword>
<evidence type="ECO:0000259" key="1">
    <source>
        <dbReference type="Pfam" id="PF18824"/>
    </source>
</evidence>
<dbReference type="eggNOG" id="ENOG5032VNV">
    <property type="taxonomic scope" value="Bacteria"/>
</dbReference>
<dbReference type="Pfam" id="PF18824">
    <property type="entry name" value="LPD11"/>
    <property type="match status" value="1"/>
</dbReference>
<name>C6LJV5_9FIRM</name>
<reference evidence="2" key="1">
    <citation type="submission" date="2009-07" db="EMBL/GenBank/DDBJ databases">
        <authorList>
            <person name="Weinstock G."/>
            <person name="Sodergren E."/>
            <person name="Clifton S."/>
            <person name="Fulton L."/>
            <person name="Fulton B."/>
            <person name="Courtney L."/>
            <person name="Fronick C."/>
            <person name="Harrison M."/>
            <person name="Strong C."/>
            <person name="Farmer C."/>
            <person name="Delahaunty K."/>
            <person name="Markovic C."/>
            <person name="Hall O."/>
            <person name="Minx P."/>
            <person name="Tomlinson C."/>
            <person name="Mitreva M."/>
            <person name="Nelson J."/>
            <person name="Hou S."/>
            <person name="Wollam A."/>
            <person name="Pepin K.H."/>
            <person name="Johnson M."/>
            <person name="Bhonagiri V."/>
            <person name="Nash W.E."/>
            <person name="Warren W."/>
            <person name="Chinwalla A."/>
            <person name="Mardis E.R."/>
            <person name="Wilson R.K."/>
        </authorList>
    </citation>
    <scope>NUCLEOTIDE SEQUENCE [LARGE SCALE GENOMIC DNA]</scope>
    <source>
        <strain evidence="2">DSM 14469</strain>
    </source>
</reference>
<evidence type="ECO:0000313" key="3">
    <source>
        <dbReference type="Proteomes" id="UP000005561"/>
    </source>
</evidence>
<dbReference type="Proteomes" id="UP000005561">
    <property type="component" value="Unassembled WGS sequence"/>
</dbReference>
<sequence>MSPIRQKYSFRSAPFRRDKNEFQYMLLSRMQSDCEYYLGYGNKNPRILSDNPQGHLNRMKELWSDLPIDGKPEWLTWTQILEYEKKICRENRISTIRTPDSLI</sequence>
<protein>
    <recommendedName>
        <fullName evidence="1">Large polyvalent protein-associated domain-containing protein</fullName>
    </recommendedName>
</protein>
<evidence type="ECO:0000313" key="2">
    <source>
        <dbReference type="EMBL" id="EET59033.1"/>
    </source>
</evidence>
<accession>C6LJV5</accession>
<dbReference type="RefSeq" id="WP_006863705.1">
    <property type="nucleotide sequence ID" value="NZ_ACCL02000022.1"/>
</dbReference>